<name>A0A0P1GK52_9RHOB</name>
<dbReference type="Proteomes" id="UP000054935">
    <property type="component" value="Unassembled WGS sequence"/>
</dbReference>
<accession>A0A0P1GK52</accession>
<evidence type="ECO:0000313" key="2">
    <source>
        <dbReference type="Proteomes" id="UP000054935"/>
    </source>
</evidence>
<dbReference type="EMBL" id="CYSE01000015">
    <property type="protein sequence ID" value="CUH82544.1"/>
    <property type="molecule type" value="Genomic_DNA"/>
</dbReference>
<protein>
    <submittedName>
        <fullName evidence="1">Uncharacterized protein</fullName>
    </submittedName>
</protein>
<dbReference type="STRING" id="441103.TRN7648_04086"/>
<evidence type="ECO:0000313" key="1">
    <source>
        <dbReference type="EMBL" id="CUH82544.1"/>
    </source>
</evidence>
<keyword evidence="2" id="KW-1185">Reference proteome</keyword>
<proteinExistence type="predicted"/>
<dbReference type="AlphaFoldDB" id="A0A0P1GK52"/>
<organism evidence="1 2">
    <name type="scientific">Tropicibacter naphthalenivorans</name>
    <dbReference type="NCBI Taxonomy" id="441103"/>
    <lineage>
        <taxon>Bacteria</taxon>
        <taxon>Pseudomonadati</taxon>
        <taxon>Pseudomonadota</taxon>
        <taxon>Alphaproteobacteria</taxon>
        <taxon>Rhodobacterales</taxon>
        <taxon>Roseobacteraceae</taxon>
        <taxon>Tropicibacter</taxon>
    </lineage>
</organism>
<dbReference type="RefSeq" id="WP_058249437.1">
    <property type="nucleotide sequence ID" value="NZ_CYSE01000015.1"/>
</dbReference>
<sequence length="208" mass="23014">MDDLELYDDALVIDGDYHAFDEDYDDDDFDEDEYDPEDALESMLDDDYDEGEDLGELFGIGKRRRRRRRAKKTAVTTAKRARANVTNIAKANTNIQRNAMGIKQINSRLASVNRRVGANARATRIQSMQIRKINKMQKALGVMEFVQAYDAANNQIDIFQLLKGAVASGMLGGGKGAMHNPYLLGAAGLFLRANNGNFGGLLGSDVKT</sequence>
<gene>
    <name evidence="1" type="ORF">TRN7648_04086</name>
</gene>
<reference evidence="1 2" key="1">
    <citation type="submission" date="2015-09" db="EMBL/GenBank/DDBJ databases">
        <authorList>
            <consortium name="Swine Surveillance"/>
        </authorList>
    </citation>
    <scope>NUCLEOTIDE SEQUENCE [LARGE SCALE GENOMIC DNA]</scope>
    <source>
        <strain evidence="1 2">CECT 7648</strain>
    </source>
</reference>